<dbReference type="Proteomes" id="UP000886689">
    <property type="component" value="Unassembled WGS sequence"/>
</dbReference>
<dbReference type="EMBL" id="JADJUC010000031">
    <property type="protein sequence ID" value="MBK8525516.1"/>
    <property type="molecule type" value="Genomic_DNA"/>
</dbReference>
<accession>A0A9D7K768</accession>
<evidence type="ECO:0000313" key="1">
    <source>
        <dbReference type="EMBL" id="MBK8525516.1"/>
    </source>
</evidence>
<evidence type="ECO:0000313" key="2">
    <source>
        <dbReference type="Proteomes" id="UP000886689"/>
    </source>
</evidence>
<comment type="caution">
    <text evidence="1">The sequence shown here is derived from an EMBL/GenBank/DDBJ whole genome shotgun (WGS) entry which is preliminary data.</text>
</comment>
<gene>
    <name evidence="1" type="ORF">IPL58_16660</name>
</gene>
<organism evidence="1 2">
    <name type="scientific">Candidatus Proximibacter danicus</name>
    <dbReference type="NCBI Taxonomy" id="2954365"/>
    <lineage>
        <taxon>Bacteria</taxon>
        <taxon>Pseudomonadati</taxon>
        <taxon>Pseudomonadota</taxon>
        <taxon>Betaproteobacteria</taxon>
        <taxon>Candidatus Proximibacter</taxon>
    </lineage>
</organism>
<protein>
    <submittedName>
        <fullName evidence="1">Uncharacterized protein</fullName>
    </submittedName>
</protein>
<dbReference type="AlphaFoldDB" id="A0A9D7K768"/>
<proteinExistence type="predicted"/>
<sequence>MARVGKLLNYDELLEKHPDWVLWETAAYYQESTPEATEAARIRRWKKLGHVIKFIQDRGLTRRVLCATAPDIPENFSVYLRDITPEGLEFYRTGYMKWLKRFERNMHADPADVSVMEKALADMRKKQRA</sequence>
<reference evidence="1" key="1">
    <citation type="submission" date="2020-10" db="EMBL/GenBank/DDBJ databases">
        <title>Connecting structure to function with the recovery of over 1000 high-quality activated sludge metagenome-assembled genomes encoding full-length rRNA genes using long-read sequencing.</title>
        <authorList>
            <person name="Singleton C.M."/>
            <person name="Petriglieri F."/>
            <person name="Kristensen J.M."/>
            <person name="Kirkegaard R.H."/>
            <person name="Michaelsen T.Y."/>
            <person name="Andersen M.H."/>
            <person name="Karst S.M."/>
            <person name="Dueholm M.S."/>
            <person name="Nielsen P.H."/>
            <person name="Albertsen M."/>
        </authorList>
    </citation>
    <scope>NUCLEOTIDE SEQUENCE</scope>
    <source>
        <strain evidence="1">Hirt_18-Q3-R61-65_BATAC.395</strain>
    </source>
</reference>
<name>A0A9D7K768_9PROT</name>